<protein>
    <submittedName>
        <fullName evidence="1">Uncharacterized protein</fullName>
    </submittedName>
</protein>
<organism evidence="1 2">
    <name type="scientific">Eucalyptus globulus</name>
    <name type="common">Tasmanian blue gum</name>
    <dbReference type="NCBI Taxonomy" id="34317"/>
    <lineage>
        <taxon>Eukaryota</taxon>
        <taxon>Viridiplantae</taxon>
        <taxon>Streptophyta</taxon>
        <taxon>Embryophyta</taxon>
        <taxon>Tracheophyta</taxon>
        <taxon>Spermatophyta</taxon>
        <taxon>Magnoliopsida</taxon>
        <taxon>eudicotyledons</taxon>
        <taxon>Gunneridae</taxon>
        <taxon>Pentapetalae</taxon>
        <taxon>rosids</taxon>
        <taxon>malvids</taxon>
        <taxon>Myrtales</taxon>
        <taxon>Myrtaceae</taxon>
        <taxon>Myrtoideae</taxon>
        <taxon>Eucalypteae</taxon>
        <taxon>Eucalyptus</taxon>
    </lineage>
</organism>
<evidence type="ECO:0000313" key="2">
    <source>
        <dbReference type="Proteomes" id="UP001634007"/>
    </source>
</evidence>
<comment type="caution">
    <text evidence="1">The sequence shown here is derived from an EMBL/GenBank/DDBJ whole genome shotgun (WGS) entry which is preliminary data.</text>
</comment>
<proteinExistence type="predicted"/>
<reference evidence="1 2" key="1">
    <citation type="submission" date="2024-11" db="EMBL/GenBank/DDBJ databases">
        <title>Chromosome-level genome assembly of Eucalyptus globulus Labill. provides insights into its genome evolution.</title>
        <authorList>
            <person name="Li X."/>
        </authorList>
    </citation>
    <scope>NUCLEOTIDE SEQUENCE [LARGE SCALE GENOMIC DNA]</scope>
    <source>
        <strain evidence="1">CL2024</strain>
        <tissue evidence="1">Fresh tender leaves</tissue>
    </source>
</reference>
<dbReference type="Proteomes" id="UP001634007">
    <property type="component" value="Unassembled WGS sequence"/>
</dbReference>
<name>A0ABD3LRM2_EUCGL</name>
<gene>
    <name evidence="1" type="ORF">ACJRO7_000562</name>
</gene>
<evidence type="ECO:0000313" key="1">
    <source>
        <dbReference type="EMBL" id="KAL3753179.1"/>
    </source>
</evidence>
<accession>A0ABD3LRM2</accession>
<dbReference type="EMBL" id="JBJKBG010000001">
    <property type="protein sequence ID" value="KAL3753179.1"/>
    <property type="molecule type" value="Genomic_DNA"/>
</dbReference>
<dbReference type="AlphaFoldDB" id="A0ABD3LRM2"/>
<keyword evidence="2" id="KW-1185">Reference proteome</keyword>
<sequence>MVIVKGQNLKSTIIEGGGFQGKGCCCRQAQSNCEAESCGGCEAEKPKLKPAAKVANTSAKAMPGKRAVKKVSAKGKKKPVKKPKSVKLLVKTSGDGIFYVDLFM</sequence>